<dbReference type="Pfam" id="PF00049">
    <property type="entry name" value="Insulin"/>
    <property type="match status" value="1"/>
</dbReference>
<feature type="chain" id="PRO_5035442545" description="Insulin-like domain-containing protein" evidence="7">
    <location>
        <begin position="36"/>
        <end position="142"/>
    </location>
</feature>
<name>A0A8K0NY45_LADFU</name>
<protein>
    <recommendedName>
        <fullName evidence="8">Insulin-like domain-containing protein</fullName>
    </recommendedName>
</protein>
<accession>A0A8K0NY45</accession>
<dbReference type="InterPro" id="IPR022353">
    <property type="entry name" value="Insulin_CS"/>
</dbReference>
<evidence type="ECO:0000313" key="9">
    <source>
        <dbReference type="EMBL" id="KAG8225997.1"/>
    </source>
</evidence>
<proteinExistence type="inferred from homology"/>
<comment type="subunit">
    <text evidence="2">Heterodimer of a B chain and an A chain linked by two disulfide bonds.</text>
</comment>
<keyword evidence="3" id="KW-0165">Cleavage on pair of basic residues</keyword>
<dbReference type="PANTHER" id="PTHR13647:SF4">
    <property type="entry name" value="INSULIN-LIKE PEPTIDE 1-RELATED"/>
    <property type="match status" value="1"/>
</dbReference>
<gene>
    <name evidence="9" type="ORF">J437_LFUL003056</name>
</gene>
<feature type="signal peptide" evidence="7">
    <location>
        <begin position="1"/>
        <end position="35"/>
    </location>
</feature>
<evidence type="ECO:0000256" key="7">
    <source>
        <dbReference type="SAM" id="SignalP"/>
    </source>
</evidence>
<dbReference type="PANTHER" id="PTHR13647">
    <property type="entry name" value="INSULIN-LIKE PEPTIDE 2-RELATED"/>
    <property type="match status" value="1"/>
</dbReference>
<dbReference type="SUPFAM" id="SSF56994">
    <property type="entry name" value="Insulin-like"/>
    <property type="match status" value="1"/>
</dbReference>
<comment type="subcellular location">
    <subcellularLocation>
        <location evidence="6">Secreted</location>
    </subcellularLocation>
</comment>
<feature type="domain" description="Insulin-like" evidence="8">
    <location>
        <begin position="49"/>
        <end position="139"/>
    </location>
</feature>
<evidence type="ECO:0000256" key="5">
    <source>
        <dbReference type="ARBA" id="ARBA00023157"/>
    </source>
</evidence>
<evidence type="ECO:0000259" key="8">
    <source>
        <dbReference type="SMART" id="SM00078"/>
    </source>
</evidence>
<keyword evidence="6" id="KW-0964">Secreted</keyword>
<keyword evidence="5" id="KW-1015">Disulfide bond</keyword>
<reference evidence="9" key="1">
    <citation type="submission" date="2013-04" db="EMBL/GenBank/DDBJ databases">
        <authorList>
            <person name="Qu J."/>
            <person name="Murali S.C."/>
            <person name="Bandaranaike D."/>
            <person name="Bellair M."/>
            <person name="Blankenburg K."/>
            <person name="Chao H."/>
            <person name="Dinh H."/>
            <person name="Doddapaneni H."/>
            <person name="Downs B."/>
            <person name="Dugan-Rocha S."/>
            <person name="Elkadiri S."/>
            <person name="Gnanaolivu R.D."/>
            <person name="Hernandez B."/>
            <person name="Javaid M."/>
            <person name="Jayaseelan J.C."/>
            <person name="Lee S."/>
            <person name="Li M."/>
            <person name="Ming W."/>
            <person name="Munidasa M."/>
            <person name="Muniz J."/>
            <person name="Nguyen L."/>
            <person name="Ongeri F."/>
            <person name="Osuji N."/>
            <person name="Pu L.-L."/>
            <person name="Puazo M."/>
            <person name="Qu C."/>
            <person name="Quiroz J."/>
            <person name="Raj R."/>
            <person name="Weissenberger G."/>
            <person name="Xin Y."/>
            <person name="Zou X."/>
            <person name="Han Y."/>
            <person name="Richards S."/>
            <person name="Worley K."/>
            <person name="Muzny D."/>
            <person name="Gibbs R."/>
        </authorList>
    </citation>
    <scope>NUCLEOTIDE SEQUENCE</scope>
    <source>
        <strain evidence="9">Sampled in the wild</strain>
    </source>
</reference>
<dbReference type="AlphaFoldDB" id="A0A8K0NY45"/>
<evidence type="ECO:0000256" key="1">
    <source>
        <dbReference type="ARBA" id="ARBA00009034"/>
    </source>
</evidence>
<organism evidence="9 10">
    <name type="scientific">Ladona fulva</name>
    <name type="common">Scarce chaser dragonfly</name>
    <name type="synonym">Libellula fulva</name>
    <dbReference type="NCBI Taxonomy" id="123851"/>
    <lineage>
        <taxon>Eukaryota</taxon>
        <taxon>Metazoa</taxon>
        <taxon>Ecdysozoa</taxon>
        <taxon>Arthropoda</taxon>
        <taxon>Hexapoda</taxon>
        <taxon>Insecta</taxon>
        <taxon>Pterygota</taxon>
        <taxon>Palaeoptera</taxon>
        <taxon>Odonata</taxon>
        <taxon>Epiprocta</taxon>
        <taxon>Anisoptera</taxon>
        <taxon>Libelluloidea</taxon>
        <taxon>Libellulidae</taxon>
        <taxon>Ladona</taxon>
    </lineage>
</organism>
<evidence type="ECO:0000256" key="6">
    <source>
        <dbReference type="RuleBase" id="RU000406"/>
    </source>
</evidence>
<evidence type="ECO:0000256" key="2">
    <source>
        <dbReference type="ARBA" id="ARBA00011207"/>
    </source>
</evidence>
<dbReference type="PRINTS" id="PR00276">
    <property type="entry name" value="INSULINFAMLY"/>
</dbReference>
<dbReference type="SMART" id="SM00078">
    <property type="entry name" value="IlGF"/>
    <property type="match status" value="1"/>
</dbReference>
<evidence type="ECO:0000256" key="3">
    <source>
        <dbReference type="ARBA" id="ARBA00022685"/>
    </source>
</evidence>
<dbReference type="OrthoDB" id="6330326at2759"/>
<dbReference type="Proteomes" id="UP000792457">
    <property type="component" value="Unassembled WGS sequence"/>
</dbReference>
<evidence type="ECO:0000313" key="10">
    <source>
        <dbReference type="Proteomes" id="UP000792457"/>
    </source>
</evidence>
<sequence>MCELCKRERRIMRTMFTRLVATFTLCSCLFLVANCQQDMMSMGEKRSSSKFCGTNLSNALQLVCNGIYNPMFKKSPPGEFADPDNESPYWLPPLEEIQFPFRPKASAKVLIGSFRRQKRGVYDECCRKSCTVNELTSYCGRR</sequence>
<reference evidence="9" key="2">
    <citation type="submission" date="2017-10" db="EMBL/GenBank/DDBJ databases">
        <title>Ladona fulva Genome sequencing and assembly.</title>
        <authorList>
            <person name="Murali S."/>
            <person name="Richards S."/>
            <person name="Bandaranaike D."/>
            <person name="Bellair M."/>
            <person name="Blankenburg K."/>
            <person name="Chao H."/>
            <person name="Dinh H."/>
            <person name="Doddapaneni H."/>
            <person name="Dugan-Rocha S."/>
            <person name="Elkadiri S."/>
            <person name="Gnanaolivu R."/>
            <person name="Hernandez B."/>
            <person name="Skinner E."/>
            <person name="Javaid M."/>
            <person name="Lee S."/>
            <person name="Li M."/>
            <person name="Ming W."/>
            <person name="Munidasa M."/>
            <person name="Muniz J."/>
            <person name="Nguyen L."/>
            <person name="Hughes D."/>
            <person name="Osuji N."/>
            <person name="Pu L.-L."/>
            <person name="Puazo M."/>
            <person name="Qu C."/>
            <person name="Quiroz J."/>
            <person name="Raj R."/>
            <person name="Weissenberger G."/>
            <person name="Xin Y."/>
            <person name="Zou X."/>
            <person name="Han Y."/>
            <person name="Worley K."/>
            <person name="Muzny D."/>
            <person name="Gibbs R."/>
        </authorList>
    </citation>
    <scope>NUCLEOTIDE SEQUENCE</scope>
    <source>
        <strain evidence="9">Sampled in the wild</strain>
    </source>
</reference>
<dbReference type="GO" id="GO:0005576">
    <property type="term" value="C:extracellular region"/>
    <property type="evidence" value="ECO:0007669"/>
    <property type="project" value="UniProtKB-SubCell"/>
</dbReference>
<dbReference type="Gene3D" id="1.10.100.10">
    <property type="entry name" value="Insulin-like"/>
    <property type="match status" value="1"/>
</dbReference>
<dbReference type="PROSITE" id="PS00262">
    <property type="entry name" value="INSULIN"/>
    <property type="match status" value="1"/>
</dbReference>
<keyword evidence="10" id="KW-1185">Reference proteome</keyword>
<keyword evidence="4 7" id="KW-0732">Signal</keyword>
<evidence type="ECO:0000256" key="4">
    <source>
        <dbReference type="ARBA" id="ARBA00022729"/>
    </source>
</evidence>
<dbReference type="EMBL" id="KZ308262">
    <property type="protein sequence ID" value="KAG8225997.1"/>
    <property type="molecule type" value="Genomic_DNA"/>
</dbReference>
<comment type="similarity">
    <text evidence="1 6">Belongs to the insulin family.</text>
</comment>
<dbReference type="InterPro" id="IPR016179">
    <property type="entry name" value="Insulin-like"/>
</dbReference>
<dbReference type="InterPro" id="IPR036438">
    <property type="entry name" value="Insulin-like_sf"/>
</dbReference>
<dbReference type="InterPro" id="IPR022352">
    <property type="entry name" value="Ins/IGF/rlx"/>
</dbReference>
<comment type="caution">
    <text evidence="9">The sequence shown here is derived from an EMBL/GenBank/DDBJ whole genome shotgun (WGS) entry which is preliminary data.</text>
</comment>
<dbReference type="GO" id="GO:0005179">
    <property type="term" value="F:hormone activity"/>
    <property type="evidence" value="ECO:0007669"/>
    <property type="project" value="InterPro"/>
</dbReference>